<evidence type="ECO:0000256" key="2">
    <source>
        <dbReference type="ARBA" id="ARBA00023015"/>
    </source>
</evidence>
<dbReference type="SUPFAM" id="SSF88659">
    <property type="entry name" value="Sigma3 and sigma4 domains of RNA polymerase sigma factors"/>
    <property type="match status" value="1"/>
</dbReference>
<dbReference type="Proteomes" id="UP001057134">
    <property type="component" value="Chromosome"/>
</dbReference>
<dbReference type="NCBIfam" id="TIGR02937">
    <property type="entry name" value="sigma70-ECF"/>
    <property type="match status" value="1"/>
</dbReference>
<evidence type="ECO:0000259" key="5">
    <source>
        <dbReference type="Pfam" id="PF04542"/>
    </source>
</evidence>
<keyword evidence="2" id="KW-0805">Transcription regulation</keyword>
<organism evidence="7 8">
    <name type="scientific">Paenibacillus konkukensis</name>
    <dbReference type="NCBI Taxonomy" id="2020716"/>
    <lineage>
        <taxon>Bacteria</taxon>
        <taxon>Bacillati</taxon>
        <taxon>Bacillota</taxon>
        <taxon>Bacilli</taxon>
        <taxon>Bacillales</taxon>
        <taxon>Paenibacillaceae</taxon>
        <taxon>Paenibacillus</taxon>
    </lineage>
</organism>
<dbReference type="RefSeq" id="WP_249860939.1">
    <property type="nucleotide sequence ID" value="NZ_CP027059.1"/>
</dbReference>
<evidence type="ECO:0000313" key="8">
    <source>
        <dbReference type="Proteomes" id="UP001057134"/>
    </source>
</evidence>
<accession>A0ABY4RRW1</accession>
<feature type="domain" description="RNA polymerase sigma-70 region 2" evidence="5">
    <location>
        <begin position="24"/>
        <end position="85"/>
    </location>
</feature>
<dbReference type="PANTHER" id="PTHR43133:SF60">
    <property type="entry name" value="RNA POLYMERASE SIGMA FACTOR SIGV"/>
    <property type="match status" value="1"/>
</dbReference>
<proteinExistence type="inferred from homology"/>
<keyword evidence="3" id="KW-0731">Sigma factor</keyword>
<evidence type="ECO:0000256" key="4">
    <source>
        <dbReference type="ARBA" id="ARBA00023163"/>
    </source>
</evidence>
<dbReference type="PANTHER" id="PTHR43133">
    <property type="entry name" value="RNA POLYMERASE ECF-TYPE SIGMA FACTO"/>
    <property type="match status" value="1"/>
</dbReference>
<dbReference type="Pfam" id="PF08281">
    <property type="entry name" value="Sigma70_r4_2"/>
    <property type="match status" value="1"/>
</dbReference>
<keyword evidence="4" id="KW-0804">Transcription</keyword>
<protein>
    <submittedName>
        <fullName evidence="7">ECF RNA polymerase sigma factor SigE</fullName>
    </submittedName>
</protein>
<dbReference type="Pfam" id="PF04542">
    <property type="entry name" value="Sigma70_r2"/>
    <property type="match status" value="1"/>
</dbReference>
<dbReference type="InterPro" id="IPR013324">
    <property type="entry name" value="RNA_pol_sigma_r3/r4-like"/>
</dbReference>
<gene>
    <name evidence="7" type="primary">sigE_1</name>
    <name evidence="7" type="ORF">SK3146_04570</name>
</gene>
<evidence type="ECO:0000313" key="7">
    <source>
        <dbReference type="EMBL" id="UQZ85281.1"/>
    </source>
</evidence>
<evidence type="ECO:0000256" key="1">
    <source>
        <dbReference type="ARBA" id="ARBA00010641"/>
    </source>
</evidence>
<name>A0ABY4RRW1_9BACL</name>
<dbReference type="InterPro" id="IPR039425">
    <property type="entry name" value="RNA_pol_sigma-70-like"/>
</dbReference>
<reference evidence="7" key="1">
    <citation type="submission" date="2018-02" db="EMBL/GenBank/DDBJ databases">
        <authorList>
            <person name="Kim S.-K."/>
            <person name="Jung H.-I."/>
            <person name="Lee S.-W."/>
        </authorList>
    </citation>
    <scope>NUCLEOTIDE SEQUENCE</scope>
    <source>
        <strain evidence="7">SK3146</strain>
    </source>
</reference>
<dbReference type="Gene3D" id="1.10.1740.10">
    <property type="match status" value="1"/>
</dbReference>
<dbReference type="InterPro" id="IPR013325">
    <property type="entry name" value="RNA_pol_sigma_r2"/>
</dbReference>
<evidence type="ECO:0000259" key="6">
    <source>
        <dbReference type="Pfam" id="PF08281"/>
    </source>
</evidence>
<dbReference type="SUPFAM" id="SSF88946">
    <property type="entry name" value="Sigma2 domain of RNA polymerase sigma factors"/>
    <property type="match status" value="1"/>
</dbReference>
<dbReference type="InterPro" id="IPR013249">
    <property type="entry name" value="RNA_pol_sigma70_r4_t2"/>
</dbReference>
<dbReference type="Gene3D" id="1.10.10.10">
    <property type="entry name" value="Winged helix-like DNA-binding domain superfamily/Winged helix DNA-binding domain"/>
    <property type="match status" value="1"/>
</dbReference>
<dbReference type="InterPro" id="IPR007627">
    <property type="entry name" value="RNA_pol_sigma70_r2"/>
</dbReference>
<feature type="domain" description="RNA polymerase sigma factor 70 region 4 type 2" evidence="6">
    <location>
        <begin position="118"/>
        <end position="169"/>
    </location>
</feature>
<keyword evidence="8" id="KW-1185">Reference proteome</keyword>
<sequence>MEPQQHQQETQQSSEFFREVFYIHYPTVRRKLIGLVRDEAAAEDLAQEVFLRLYRNPPDEPALMGAWLHRVLTRIAYDYLNKKARERALHEKQSQNMLSAEGEQPSNEQLLMRQLDQEEVRELLEELPERDRKALLLRYSGYSYAEIAEQLQVRQPIVGTLLHRATERLRRHAATQSEAQFK</sequence>
<comment type="similarity">
    <text evidence="1">Belongs to the sigma-70 factor family. ECF subfamily.</text>
</comment>
<dbReference type="InterPro" id="IPR014284">
    <property type="entry name" value="RNA_pol_sigma-70_dom"/>
</dbReference>
<dbReference type="InterPro" id="IPR036388">
    <property type="entry name" value="WH-like_DNA-bd_sf"/>
</dbReference>
<evidence type="ECO:0000256" key="3">
    <source>
        <dbReference type="ARBA" id="ARBA00023082"/>
    </source>
</evidence>
<dbReference type="EMBL" id="CP027059">
    <property type="protein sequence ID" value="UQZ85281.1"/>
    <property type="molecule type" value="Genomic_DNA"/>
</dbReference>
<reference evidence="7" key="2">
    <citation type="journal article" date="2021" name="J Anim Sci Technol">
        <title>Complete genome sequence of Paenibacillus konkukensis sp. nov. SK3146 as a potential probiotic strain.</title>
        <authorList>
            <person name="Jung H.I."/>
            <person name="Park S."/>
            <person name="Niu K.M."/>
            <person name="Lee S.W."/>
            <person name="Kothari D."/>
            <person name="Yi K.J."/>
            <person name="Kim S.K."/>
        </authorList>
    </citation>
    <scope>NUCLEOTIDE SEQUENCE</scope>
    <source>
        <strain evidence="7">SK3146</strain>
    </source>
</reference>